<dbReference type="PANTHER" id="PTHR43788">
    <property type="entry name" value="DNA2/NAM7 HELICASE FAMILY MEMBER"/>
    <property type="match status" value="1"/>
</dbReference>
<dbReference type="CDD" id="cd18808">
    <property type="entry name" value="SF1_C_Upf1"/>
    <property type="match status" value="1"/>
</dbReference>
<evidence type="ECO:0000256" key="1">
    <source>
        <dbReference type="ARBA" id="ARBA00022741"/>
    </source>
</evidence>
<keyword evidence="7" id="KW-1185">Reference proteome</keyword>
<protein>
    <recommendedName>
        <fullName evidence="5">DNA2/NAM7 helicase-like C-terminal domain-containing protein</fullName>
    </recommendedName>
</protein>
<dbReference type="GO" id="GO:0005524">
    <property type="term" value="F:ATP binding"/>
    <property type="evidence" value="ECO:0007669"/>
    <property type="project" value="UniProtKB-KW"/>
</dbReference>
<reference evidence="6" key="1">
    <citation type="submission" date="2023-07" db="EMBL/GenBank/DDBJ databases">
        <authorList>
            <consortium name="CYATHOMIX"/>
        </authorList>
    </citation>
    <scope>NUCLEOTIDE SEQUENCE</scope>
    <source>
        <strain evidence="6">N/A</strain>
    </source>
</reference>
<gene>
    <name evidence="6" type="ORF">CYNAS_LOCUS1210</name>
</gene>
<evidence type="ECO:0000313" key="6">
    <source>
        <dbReference type="EMBL" id="CAJ0589227.1"/>
    </source>
</evidence>
<keyword evidence="4" id="KW-0067">ATP-binding</keyword>
<keyword evidence="3" id="KW-0347">Helicase</keyword>
<dbReference type="Proteomes" id="UP001176961">
    <property type="component" value="Unassembled WGS sequence"/>
</dbReference>
<feature type="domain" description="DNA2/NAM7 helicase-like C-terminal" evidence="5">
    <location>
        <begin position="89"/>
        <end position="275"/>
    </location>
</feature>
<accession>A0AA36DKA5</accession>
<evidence type="ECO:0000313" key="7">
    <source>
        <dbReference type="Proteomes" id="UP001176961"/>
    </source>
</evidence>
<dbReference type="GO" id="GO:0016787">
    <property type="term" value="F:hydrolase activity"/>
    <property type="evidence" value="ECO:0007669"/>
    <property type="project" value="UniProtKB-KW"/>
</dbReference>
<dbReference type="Gene3D" id="3.40.50.300">
    <property type="entry name" value="P-loop containing nucleotide triphosphate hydrolases"/>
    <property type="match status" value="2"/>
</dbReference>
<keyword evidence="1" id="KW-0547">Nucleotide-binding</keyword>
<sequence>MFRRMDPKIVCITTASLLNTTDTDGLFKGYLDKFDLIICDEASQVPEPVFMAMAARIPRARHIYIGDIHQLEPYARSSRLSNPARLGAQSIMNVLQRARAVPMRSLITTFRAHPALIDLPNTLCYEGSLVSGVTAADRHQLLDIMDFPNPHLPFMFVDVNGTSVQSASHSHYNEREKMVCEFLVTTLVRKGVAPSDIVVITFYKDQYRRLEEFVTRVGVNLSTVDTVQGREKNVVIVLTTKTHFNPEGAEFLGDPRRMNVALTRCRHGQFLLGHQESLEKVPFWRMALEWARNQNAIVPSTSLGRYLRA</sequence>
<dbReference type="InterPro" id="IPR027417">
    <property type="entry name" value="P-loop_NTPase"/>
</dbReference>
<dbReference type="GO" id="GO:0043139">
    <property type="term" value="F:5'-3' DNA helicase activity"/>
    <property type="evidence" value="ECO:0007669"/>
    <property type="project" value="TreeGrafter"/>
</dbReference>
<name>A0AA36DKA5_CYLNA</name>
<dbReference type="AlphaFoldDB" id="A0AA36DKA5"/>
<dbReference type="InterPro" id="IPR047187">
    <property type="entry name" value="SF1_C_Upf1"/>
</dbReference>
<dbReference type="PANTHER" id="PTHR43788:SF16">
    <property type="entry name" value="HELICASE WITH ZINC FINGER 2"/>
    <property type="match status" value="1"/>
</dbReference>
<evidence type="ECO:0000259" key="5">
    <source>
        <dbReference type="Pfam" id="PF13087"/>
    </source>
</evidence>
<evidence type="ECO:0000256" key="4">
    <source>
        <dbReference type="ARBA" id="ARBA00022840"/>
    </source>
</evidence>
<evidence type="ECO:0000256" key="2">
    <source>
        <dbReference type="ARBA" id="ARBA00022801"/>
    </source>
</evidence>
<organism evidence="6 7">
    <name type="scientific">Cylicocyclus nassatus</name>
    <name type="common">Nematode worm</name>
    <dbReference type="NCBI Taxonomy" id="53992"/>
    <lineage>
        <taxon>Eukaryota</taxon>
        <taxon>Metazoa</taxon>
        <taxon>Ecdysozoa</taxon>
        <taxon>Nematoda</taxon>
        <taxon>Chromadorea</taxon>
        <taxon>Rhabditida</taxon>
        <taxon>Rhabditina</taxon>
        <taxon>Rhabditomorpha</taxon>
        <taxon>Strongyloidea</taxon>
        <taxon>Strongylidae</taxon>
        <taxon>Cylicocyclus</taxon>
    </lineage>
</organism>
<comment type="caution">
    <text evidence="6">The sequence shown here is derived from an EMBL/GenBank/DDBJ whole genome shotgun (WGS) entry which is preliminary data.</text>
</comment>
<dbReference type="Pfam" id="PF13087">
    <property type="entry name" value="AAA_12"/>
    <property type="match status" value="1"/>
</dbReference>
<proteinExistence type="predicted"/>
<dbReference type="SUPFAM" id="SSF52540">
    <property type="entry name" value="P-loop containing nucleoside triphosphate hydrolases"/>
    <property type="match status" value="1"/>
</dbReference>
<keyword evidence="2" id="KW-0378">Hydrolase</keyword>
<dbReference type="InterPro" id="IPR050534">
    <property type="entry name" value="Coronavir_polyprotein_1ab"/>
</dbReference>
<dbReference type="InterPro" id="IPR041679">
    <property type="entry name" value="DNA2/NAM7-like_C"/>
</dbReference>
<evidence type="ECO:0000256" key="3">
    <source>
        <dbReference type="ARBA" id="ARBA00022806"/>
    </source>
</evidence>
<dbReference type="EMBL" id="CATQJL010000001">
    <property type="protein sequence ID" value="CAJ0589227.1"/>
    <property type="molecule type" value="Genomic_DNA"/>
</dbReference>